<feature type="domain" description="N-acetyltransferase" evidence="1">
    <location>
        <begin position="98"/>
        <end position="249"/>
    </location>
</feature>
<dbReference type="GO" id="GO:0016747">
    <property type="term" value="F:acyltransferase activity, transferring groups other than amino-acyl groups"/>
    <property type="evidence" value="ECO:0007669"/>
    <property type="project" value="InterPro"/>
</dbReference>
<dbReference type="InterPro" id="IPR000182">
    <property type="entry name" value="GNAT_dom"/>
</dbReference>
<dbReference type="CDD" id="cd04301">
    <property type="entry name" value="NAT_SF"/>
    <property type="match status" value="1"/>
</dbReference>
<accession>A0A2P6MJL5</accession>
<dbReference type="RefSeq" id="WP_105958107.1">
    <property type="nucleotide sequence ID" value="NZ_PVNS01000003.1"/>
</dbReference>
<dbReference type="AlphaFoldDB" id="A0A2P6MJL5"/>
<name>A0A2P6MJL5_ALKUR</name>
<evidence type="ECO:0000313" key="2">
    <source>
        <dbReference type="EMBL" id="PRO66469.1"/>
    </source>
</evidence>
<dbReference type="OrthoDB" id="511027at2"/>
<organism evidence="2 3">
    <name type="scientific">Alkalicoccus urumqiensis</name>
    <name type="common">Bacillus urumqiensis</name>
    <dbReference type="NCBI Taxonomy" id="1548213"/>
    <lineage>
        <taxon>Bacteria</taxon>
        <taxon>Bacillati</taxon>
        <taxon>Bacillota</taxon>
        <taxon>Bacilli</taxon>
        <taxon>Bacillales</taxon>
        <taxon>Bacillaceae</taxon>
        <taxon>Alkalicoccus</taxon>
    </lineage>
</organism>
<dbReference type="SUPFAM" id="SSF55729">
    <property type="entry name" value="Acyl-CoA N-acyltransferases (Nat)"/>
    <property type="match status" value="1"/>
</dbReference>
<evidence type="ECO:0000259" key="1">
    <source>
        <dbReference type="PROSITE" id="PS51186"/>
    </source>
</evidence>
<comment type="caution">
    <text evidence="2">The sequence shown here is derived from an EMBL/GenBank/DDBJ whole genome shotgun (WGS) entry which is preliminary data.</text>
</comment>
<dbReference type="Gene3D" id="3.40.630.30">
    <property type="match status" value="1"/>
</dbReference>
<dbReference type="PROSITE" id="PS51186">
    <property type="entry name" value="GNAT"/>
    <property type="match status" value="1"/>
</dbReference>
<proteinExistence type="predicted"/>
<reference evidence="2 3" key="1">
    <citation type="submission" date="2018-03" db="EMBL/GenBank/DDBJ databases">
        <title>Bacillus urumqiensis sp. nov., a moderately haloalkaliphilic bacterium isolated from a salt lake.</title>
        <authorList>
            <person name="Zhao B."/>
            <person name="Liao Z."/>
        </authorList>
    </citation>
    <scope>NUCLEOTIDE SEQUENCE [LARGE SCALE GENOMIC DNA]</scope>
    <source>
        <strain evidence="2 3">BZ-SZ-XJ18</strain>
    </source>
</reference>
<dbReference type="Proteomes" id="UP000243650">
    <property type="component" value="Unassembled WGS sequence"/>
</dbReference>
<dbReference type="EMBL" id="PVNS01000003">
    <property type="protein sequence ID" value="PRO66469.1"/>
    <property type="molecule type" value="Genomic_DNA"/>
</dbReference>
<dbReference type="Pfam" id="PF00583">
    <property type="entry name" value="Acetyltransf_1"/>
    <property type="match status" value="1"/>
</dbReference>
<keyword evidence="3" id="KW-1185">Reference proteome</keyword>
<gene>
    <name evidence="2" type="ORF">C6I21_03775</name>
</gene>
<dbReference type="InterPro" id="IPR016181">
    <property type="entry name" value="Acyl_CoA_acyltransferase"/>
</dbReference>
<protein>
    <recommendedName>
        <fullName evidence="1">N-acetyltransferase domain-containing protein</fullName>
    </recommendedName>
</protein>
<sequence length="249" mass="28675">MFTTKEAKILDGTPNYLVIEELGRIDSLKHFEEILYEMKKHIRGHAIPSASIVLNEKDAKQTQYTILLEELSYQKQETQYFYKRDLTSFELLKMKASLEIKSLEETTSDVFIKTWTAASSGSLNASISSNSLSVEKEFEGMKSELGSDYKRSCLVIFYENQPLGVTMPQIEQGTIDEGRLFYFGILPSFRNKGWGEYLHKLSLHLLKKMGANYYIGATGQNNVPMQRIFQANDCELIERKFIYKLVEQN</sequence>
<evidence type="ECO:0000313" key="3">
    <source>
        <dbReference type="Proteomes" id="UP000243650"/>
    </source>
</evidence>